<comment type="caution">
    <text evidence="2">The sequence shown here is derived from an EMBL/GenBank/DDBJ whole genome shotgun (WGS) entry which is preliminary data.</text>
</comment>
<evidence type="ECO:0000313" key="2">
    <source>
        <dbReference type="EMBL" id="GGE45256.1"/>
    </source>
</evidence>
<reference evidence="2" key="2">
    <citation type="submission" date="2020-09" db="EMBL/GenBank/DDBJ databases">
        <authorList>
            <person name="Sun Q."/>
            <person name="Sedlacek I."/>
        </authorList>
    </citation>
    <scope>NUCLEOTIDE SEQUENCE</scope>
    <source>
        <strain evidence="2">CCM 7684</strain>
    </source>
</reference>
<keyword evidence="1" id="KW-1133">Transmembrane helix</keyword>
<keyword evidence="1" id="KW-0472">Membrane</keyword>
<organism evidence="2 3">
    <name type="scientific">Agaricicola taiwanensis</name>
    <dbReference type="NCBI Taxonomy" id="591372"/>
    <lineage>
        <taxon>Bacteria</taxon>
        <taxon>Pseudomonadati</taxon>
        <taxon>Pseudomonadota</taxon>
        <taxon>Alphaproteobacteria</taxon>
        <taxon>Rhodobacterales</taxon>
        <taxon>Paracoccaceae</taxon>
        <taxon>Agaricicola</taxon>
    </lineage>
</organism>
<feature type="transmembrane region" description="Helical" evidence="1">
    <location>
        <begin position="20"/>
        <end position="38"/>
    </location>
</feature>
<dbReference type="AlphaFoldDB" id="A0A8J2YIE6"/>
<name>A0A8J2YIE6_9RHOB</name>
<accession>A0A8J2YIE6</accession>
<protein>
    <recommendedName>
        <fullName evidence="4">Tellurium resistance protein TerC</fullName>
    </recommendedName>
</protein>
<evidence type="ECO:0000313" key="3">
    <source>
        <dbReference type="Proteomes" id="UP000602745"/>
    </source>
</evidence>
<keyword evidence="3" id="KW-1185">Reference proteome</keyword>
<keyword evidence="1" id="KW-0812">Transmembrane</keyword>
<dbReference type="EMBL" id="BMCP01000002">
    <property type="protein sequence ID" value="GGE45256.1"/>
    <property type="molecule type" value="Genomic_DNA"/>
</dbReference>
<sequence>MSGSSIRFGKRRIAVPGNRIVRTLLGIALVCGGLVGFLPVLGFWMVPLGLIILSVDMPVVRRWRRRAEVAVLRRYRASRFGERK</sequence>
<dbReference type="RefSeq" id="WP_229729375.1">
    <property type="nucleotide sequence ID" value="NZ_BMCP01000002.1"/>
</dbReference>
<reference evidence="2" key="1">
    <citation type="journal article" date="2014" name="Int. J. Syst. Evol. Microbiol.">
        <title>Complete genome sequence of Corynebacterium casei LMG S-19264T (=DSM 44701T), isolated from a smear-ripened cheese.</title>
        <authorList>
            <consortium name="US DOE Joint Genome Institute (JGI-PGF)"/>
            <person name="Walter F."/>
            <person name="Albersmeier A."/>
            <person name="Kalinowski J."/>
            <person name="Ruckert C."/>
        </authorList>
    </citation>
    <scope>NUCLEOTIDE SEQUENCE</scope>
    <source>
        <strain evidence="2">CCM 7684</strain>
    </source>
</reference>
<dbReference type="Proteomes" id="UP000602745">
    <property type="component" value="Unassembled WGS sequence"/>
</dbReference>
<proteinExistence type="predicted"/>
<evidence type="ECO:0000256" key="1">
    <source>
        <dbReference type="SAM" id="Phobius"/>
    </source>
</evidence>
<evidence type="ECO:0008006" key="4">
    <source>
        <dbReference type="Google" id="ProtNLM"/>
    </source>
</evidence>
<gene>
    <name evidence="2" type="ORF">GCM10007276_23020</name>
</gene>